<feature type="transmembrane region" description="Helical" evidence="8">
    <location>
        <begin position="335"/>
        <end position="351"/>
    </location>
</feature>
<dbReference type="GO" id="GO:0005385">
    <property type="term" value="F:zinc ion transmembrane transporter activity"/>
    <property type="evidence" value="ECO:0007669"/>
    <property type="project" value="TreeGrafter"/>
</dbReference>
<reference evidence="12" key="2">
    <citation type="submission" date="2025-04" db="UniProtKB">
        <authorList>
            <consortium name="RefSeq"/>
        </authorList>
    </citation>
    <scope>IDENTIFICATION</scope>
    <source>
        <tissue evidence="12">Whole body</tissue>
    </source>
</reference>
<feature type="compositionally biased region" description="Basic and acidic residues" evidence="7">
    <location>
        <begin position="119"/>
        <end position="139"/>
    </location>
</feature>
<evidence type="ECO:0000256" key="4">
    <source>
        <dbReference type="ARBA" id="ARBA00022989"/>
    </source>
</evidence>
<feature type="transmembrane region" description="Helical" evidence="8">
    <location>
        <begin position="273"/>
        <end position="291"/>
    </location>
</feature>
<feature type="chain" id="PRO_5044579351" evidence="9">
    <location>
        <begin position="31"/>
        <end position="352"/>
    </location>
</feature>
<keyword evidence="4 8" id="KW-1133">Transmembrane helix</keyword>
<protein>
    <submittedName>
        <fullName evidence="10">Histidine-rich membrane protein KE4 2</fullName>
    </submittedName>
    <submittedName>
        <fullName evidence="12">Protein catecholamines up</fullName>
    </submittedName>
</protein>
<evidence type="ECO:0000313" key="12">
    <source>
        <dbReference type="RefSeq" id="XP_025425397.1"/>
    </source>
</evidence>
<keyword evidence="5 8" id="KW-0472">Membrane</keyword>
<evidence type="ECO:0000256" key="1">
    <source>
        <dbReference type="ARBA" id="ARBA00004141"/>
    </source>
</evidence>
<accession>A0A2S2R431</accession>
<dbReference type="Pfam" id="PF02535">
    <property type="entry name" value="Zip"/>
    <property type="match status" value="1"/>
</dbReference>
<dbReference type="PANTHER" id="PTHR16950:SF25">
    <property type="entry name" value="ZINC TRANSPORTER SLC39A7"/>
    <property type="match status" value="1"/>
</dbReference>
<evidence type="ECO:0000313" key="10">
    <source>
        <dbReference type="EMBL" id="MBY84112.1"/>
    </source>
</evidence>
<comment type="similarity">
    <text evidence="6">Belongs to the ZIP transporter (TC 2.A.5) family. KE4/Catsup subfamily.</text>
</comment>
<feature type="transmembrane region" description="Helical" evidence="8">
    <location>
        <begin position="303"/>
        <end position="323"/>
    </location>
</feature>
<feature type="signal peptide" evidence="9">
    <location>
        <begin position="1"/>
        <end position="30"/>
    </location>
</feature>
<evidence type="ECO:0000256" key="3">
    <source>
        <dbReference type="ARBA" id="ARBA00022692"/>
    </source>
</evidence>
<feature type="region of interest" description="Disordered" evidence="7">
    <location>
        <begin position="114"/>
        <end position="139"/>
    </location>
</feature>
<feature type="transmembrane region" description="Helical" evidence="8">
    <location>
        <begin position="54"/>
        <end position="76"/>
    </location>
</feature>
<dbReference type="EMBL" id="GGMS01014909">
    <property type="protein sequence ID" value="MBY84112.1"/>
    <property type="molecule type" value="Transcribed_RNA"/>
</dbReference>
<feature type="region of interest" description="Disordered" evidence="7">
    <location>
        <begin position="171"/>
        <end position="197"/>
    </location>
</feature>
<comment type="subcellular location">
    <subcellularLocation>
        <location evidence="1">Membrane</location>
        <topology evidence="1">Multi-pass membrane protein</topology>
    </subcellularLocation>
</comment>
<dbReference type="OrthoDB" id="200954at2759"/>
<feature type="transmembrane region" description="Helical" evidence="8">
    <location>
        <begin position="88"/>
        <end position="106"/>
    </location>
</feature>
<dbReference type="Proteomes" id="UP000694846">
    <property type="component" value="Unplaced"/>
</dbReference>
<dbReference type="AlphaFoldDB" id="A0A2S2R431"/>
<organism evidence="10">
    <name type="scientific">Sipha flava</name>
    <name type="common">yellow sugarcane aphid</name>
    <dbReference type="NCBI Taxonomy" id="143950"/>
    <lineage>
        <taxon>Eukaryota</taxon>
        <taxon>Metazoa</taxon>
        <taxon>Ecdysozoa</taxon>
        <taxon>Arthropoda</taxon>
        <taxon>Hexapoda</taxon>
        <taxon>Insecta</taxon>
        <taxon>Pterygota</taxon>
        <taxon>Neoptera</taxon>
        <taxon>Paraneoptera</taxon>
        <taxon>Hemiptera</taxon>
        <taxon>Sternorrhyncha</taxon>
        <taxon>Aphidomorpha</taxon>
        <taxon>Aphidoidea</taxon>
        <taxon>Aphididae</taxon>
        <taxon>Sipha</taxon>
    </lineage>
</organism>
<sequence length="352" mass="38767">MPPSKKCIKYVCWALLFVFVFLGLPKLCLTHGHHDHHDHHADSKQVPFDTMLWVKALSSTVAISVFPFFVLFFIPIDNKDEHQSFLKVLLSFASGGLLGDAFLHLIPHSLSTHHHHHDDHHDDSKHCSIHTHSPEEAHDHSNETRVGLWILAGILVFLFIEKLVRVVKGGHSHSHSSAHTKEKLSDDEDDNVDKNVDRAKPKHSLSVAGWLNVVADFSHNFTDGLAIGAAYLAGQNIGIVTTITVLLHEVPHEIGDYAILIQEGSTKANAMKCQLLTAVGAICGTLVSLTFGKDSEAANSWVLPFTAGGFIYIATVNVIPSLLEDSNFKQSVKEIIALLVGVYLMVIVANYE</sequence>
<evidence type="ECO:0000313" key="11">
    <source>
        <dbReference type="Proteomes" id="UP000694846"/>
    </source>
</evidence>
<gene>
    <name evidence="10" type="primary">hke-4.2</name>
    <name evidence="12" type="synonym">LOC112694204</name>
    <name evidence="10" type="ORF">g.95494</name>
</gene>
<name>A0A2S2R431_9HEMI</name>
<dbReference type="InterPro" id="IPR003689">
    <property type="entry name" value="ZIP"/>
</dbReference>
<keyword evidence="11" id="KW-1185">Reference proteome</keyword>
<dbReference type="PANTHER" id="PTHR16950">
    <property type="entry name" value="ZINC TRANSPORTER SLC39A7 HISTIDINE-RICH MEMBRANE PROTEIN KE4"/>
    <property type="match status" value="1"/>
</dbReference>
<keyword evidence="3 8" id="KW-0812">Transmembrane</keyword>
<evidence type="ECO:0000256" key="9">
    <source>
        <dbReference type="SAM" id="SignalP"/>
    </source>
</evidence>
<feature type="transmembrane region" description="Helical" evidence="8">
    <location>
        <begin position="146"/>
        <end position="164"/>
    </location>
</feature>
<keyword evidence="2" id="KW-0813">Transport</keyword>
<dbReference type="GO" id="GO:0016020">
    <property type="term" value="C:membrane"/>
    <property type="evidence" value="ECO:0007669"/>
    <property type="project" value="UniProtKB-SubCell"/>
</dbReference>
<evidence type="ECO:0000256" key="6">
    <source>
        <dbReference type="ARBA" id="ARBA00038485"/>
    </source>
</evidence>
<keyword evidence="9" id="KW-0732">Signal</keyword>
<dbReference type="GO" id="GO:0006882">
    <property type="term" value="P:intracellular zinc ion homeostasis"/>
    <property type="evidence" value="ECO:0007669"/>
    <property type="project" value="TreeGrafter"/>
</dbReference>
<evidence type="ECO:0000256" key="7">
    <source>
        <dbReference type="SAM" id="MobiDB-lite"/>
    </source>
</evidence>
<evidence type="ECO:0000256" key="5">
    <source>
        <dbReference type="ARBA" id="ARBA00023136"/>
    </source>
</evidence>
<reference evidence="10" key="1">
    <citation type="submission" date="2018-04" db="EMBL/GenBank/DDBJ databases">
        <title>Transcriptome assembly of Sipha flava.</title>
        <authorList>
            <person name="Scully E.D."/>
            <person name="Geib S.M."/>
            <person name="Palmer N.A."/>
            <person name="Koch K."/>
            <person name="Bradshaw J."/>
            <person name="Heng-Moss T."/>
            <person name="Sarath G."/>
        </authorList>
    </citation>
    <scope>NUCLEOTIDE SEQUENCE</scope>
</reference>
<proteinExistence type="inferred from homology"/>
<evidence type="ECO:0000256" key="2">
    <source>
        <dbReference type="ARBA" id="ARBA00022448"/>
    </source>
</evidence>
<evidence type="ECO:0000256" key="8">
    <source>
        <dbReference type="SAM" id="Phobius"/>
    </source>
</evidence>
<dbReference type="RefSeq" id="XP_025425397.1">
    <property type="nucleotide sequence ID" value="XM_025569612.1"/>
</dbReference>